<dbReference type="AlphaFoldDB" id="A0AA88NW68"/>
<name>A0AA88NW68_TACVA</name>
<organism evidence="2 3">
    <name type="scientific">Tachysurus vachellii</name>
    <name type="common">Darkbarbel catfish</name>
    <name type="synonym">Pelteobagrus vachellii</name>
    <dbReference type="NCBI Taxonomy" id="175792"/>
    <lineage>
        <taxon>Eukaryota</taxon>
        <taxon>Metazoa</taxon>
        <taxon>Chordata</taxon>
        <taxon>Craniata</taxon>
        <taxon>Vertebrata</taxon>
        <taxon>Euteleostomi</taxon>
        <taxon>Actinopterygii</taxon>
        <taxon>Neopterygii</taxon>
        <taxon>Teleostei</taxon>
        <taxon>Ostariophysi</taxon>
        <taxon>Siluriformes</taxon>
        <taxon>Bagridae</taxon>
        <taxon>Tachysurus</taxon>
    </lineage>
</organism>
<comment type="caution">
    <text evidence="2">The sequence shown here is derived from an EMBL/GenBank/DDBJ whole genome shotgun (WGS) entry which is preliminary data.</text>
</comment>
<evidence type="ECO:0000313" key="3">
    <source>
        <dbReference type="Proteomes" id="UP001187315"/>
    </source>
</evidence>
<accession>A0AA88NW68</accession>
<feature type="region of interest" description="Disordered" evidence="1">
    <location>
        <begin position="16"/>
        <end position="37"/>
    </location>
</feature>
<reference evidence="2" key="1">
    <citation type="submission" date="2023-08" db="EMBL/GenBank/DDBJ databases">
        <title>Pelteobagrus vachellii genome.</title>
        <authorList>
            <person name="Liu H."/>
        </authorList>
    </citation>
    <scope>NUCLEOTIDE SEQUENCE</scope>
    <source>
        <strain evidence="2">PRFRI_2022a</strain>
        <tissue evidence="2">Muscle</tissue>
    </source>
</reference>
<protein>
    <recommendedName>
        <fullName evidence="4">Reverse transcriptase</fullName>
    </recommendedName>
</protein>
<dbReference type="Proteomes" id="UP001187315">
    <property type="component" value="Unassembled WGS sequence"/>
</dbReference>
<dbReference type="EMBL" id="JAVHJS010000003">
    <property type="protein sequence ID" value="KAK2864579.1"/>
    <property type="molecule type" value="Genomic_DNA"/>
</dbReference>
<evidence type="ECO:0000313" key="2">
    <source>
        <dbReference type="EMBL" id="KAK2864579.1"/>
    </source>
</evidence>
<keyword evidence="3" id="KW-1185">Reference proteome</keyword>
<gene>
    <name evidence="2" type="ORF">Q7C36_003733</name>
</gene>
<sequence>MPLTLQYTSLDWRREPEHLKETPEAQREHPNSRVEMGTKPPTWKCEIELTFSKFFLKNGYIDTSVQKGGIPGVPGCLEHTGVVTQLLREAKENRGDLVVLCCFLRRWLGLPRSLSSIALYGNTCKLQLPLKSIEEEFKVLRVREVLQYRESRDPKVSGAGVVVNTGRKWRAEAAVDQAESRLHHGVLVGAVARGRAGLGTFQGPRFDKARGKERRQLVQGEVRAAVEEERSSKAVGMARQGAWTRWEQAVERKITWADLWRAEPHRIKFLVQAVYDVLPSPSNLYTWGLVDTPGCVLCQRKGTLEHILSCCPRALGEGRYRWRHDQVLKTIAENIQATINNCWKSKHPKQTISFIRAGEKPERSARVTSGLLNTAQDWQLKVDLCRQLKFPQHVVNTTLRPDIVLVSQGTKNLVMLELTVPWEDRMEEAFERKRAKYEGLVNDCHNQGWKARCLPVEVGCRGFAGQSLYRAYTALGITGERRRRAICNSTEAAEKASRWLWIKRADPWTNAARAQAEA</sequence>
<evidence type="ECO:0008006" key="4">
    <source>
        <dbReference type="Google" id="ProtNLM"/>
    </source>
</evidence>
<proteinExistence type="predicted"/>
<feature type="compositionally biased region" description="Basic and acidic residues" evidence="1">
    <location>
        <begin position="16"/>
        <end position="32"/>
    </location>
</feature>
<evidence type="ECO:0000256" key="1">
    <source>
        <dbReference type="SAM" id="MobiDB-lite"/>
    </source>
</evidence>